<keyword evidence="2" id="KW-1185">Reference proteome</keyword>
<comment type="caution">
    <text evidence="1">The sequence shown here is derived from an EMBL/GenBank/DDBJ whole genome shotgun (WGS) entry which is preliminary data.</text>
</comment>
<name>A0ACB1B1J9_MELEN</name>
<dbReference type="Proteomes" id="UP001497535">
    <property type="component" value="Unassembled WGS sequence"/>
</dbReference>
<protein>
    <submittedName>
        <fullName evidence="1">Uncharacterized protein</fullName>
    </submittedName>
</protein>
<proteinExistence type="predicted"/>
<gene>
    <name evidence="1" type="ORF">MENTE1834_LOCUS45901</name>
</gene>
<reference evidence="1" key="1">
    <citation type="submission" date="2023-11" db="EMBL/GenBank/DDBJ databases">
        <authorList>
            <person name="Poullet M."/>
        </authorList>
    </citation>
    <scope>NUCLEOTIDE SEQUENCE</scope>
    <source>
        <strain evidence="1">E1834</strain>
    </source>
</reference>
<dbReference type="EMBL" id="CAVMJV010000158">
    <property type="protein sequence ID" value="CAK5116821.1"/>
    <property type="molecule type" value="Genomic_DNA"/>
</dbReference>
<evidence type="ECO:0000313" key="1">
    <source>
        <dbReference type="EMBL" id="CAK5116821.1"/>
    </source>
</evidence>
<sequence length="71" mass="7931">MTCGQDLLFLIFLKLIQFFSVIQQPIQNVCLGLASLQTVLSSTLNSNALVYMVCFTLLNIRKSCPQSFSLI</sequence>
<organism evidence="1 2">
    <name type="scientific">Meloidogyne enterolobii</name>
    <name type="common">Root-knot nematode worm</name>
    <name type="synonym">Meloidogyne mayaguensis</name>
    <dbReference type="NCBI Taxonomy" id="390850"/>
    <lineage>
        <taxon>Eukaryota</taxon>
        <taxon>Metazoa</taxon>
        <taxon>Ecdysozoa</taxon>
        <taxon>Nematoda</taxon>
        <taxon>Chromadorea</taxon>
        <taxon>Rhabditida</taxon>
        <taxon>Tylenchina</taxon>
        <taxon>Tylenchomorpha</taxon>
        <taxon>Tylenchoidea</taxon>
        <taxon>Meloidogynidae</taxon>
        <taxon>Meloidogyninae</taxon>
        <taxon>Meloidogyne</taxon>
    </lineage>
</organism>
<evidence type="ECO:0000313" key="2">
    <source>
        <dbReference type="Proteomes" id="UP001497535"/>
    </source>
</evidence>
<accession>A0ACB1B1J9</accession>